<dbReference type="Gene3D" id="1.25.40.390">
    <property type="match status" value="1"/>
</dbReference>
<evidence type="ECO:0000256" key="4">
    <source>
        <dbReference type="ARBA" id="ARBA00023136"/>
    </source>
</evidence>
<reference evidence="9" key="1">
    <citation type="submission" date="2016-10" db="EMBL/GenBank/DDBJ databases">
        <authorList>
            <person name="Varghese N."/>
            <person name="Submissions S."/>
        </authorList>
    </citation>
    <scope>NUCLEOTIDE SEQUENCE [LARGE SCALE GENOMIC DNA]</scope>
    <source>
        <strain evidence="9">DSM 22361</strain>
    </source>
</reference>
<dbReference type="RefSeq" id="WP_160003780.1">
    <property type="nucleotide sequence ID" value="NZ_CP049246.1"/>
</dbReference>
<dbReference type="Pfam" id="PF14322">
    <property type="entry name" value="SusD-like_3"/>
    <property type="match status" value="1"/>
</dbReference>
<dbReference type="SUPFAM" id="SSF48452">
    <property type="entry name" value="TPR-like"/>
    <property type="match status" value="1"/>
</dbReference>
<keyword evidence="9" id="KW-1185">Reference proteome</keyword>
<feature type="domain" description="SusD-like N-terminal" evidence="7">
    <location>
        <begin position="37"/>
        <end position="205"/>
    </location>
</feature>
<dbReference type="GO" id="GO:0009279">
    <property type="term" value="C:cell outer membrane"/>
    <property type="evidence" value="ECO:0007669"/>
    <property type="project" value="UniProtKB-SubCell"/>
</dbReference>
<gene>
    <name evidence="8" type="ORF">SAMN05421877_109227</name>
</gene>
<evidence type="ECO:0000259" key="6">
    <source>
        <dbReference type="Pfam" id="PF07980"/>
    </source>
</evidence>
<dbReference type="Pfam" id="PF07980">
    <property type="entry name" value="SusD_RagB"/>
    <property type="match status" value="1"/>
</dbReference>
<dbReference type="AlphaFoldDB" id="A0A1H6B7H1"/>
<keyword evidence="5" id="KW-0998">Cell outer membrane</keyword>
<evidence type="ECO:0000313" key="9">
    <source>
        <dbReference type="Proteomes" id="UP000236731"/>
    </source>
</evidence>
<dbReference type="OrthoDB" id="5694214at2"/>
<evidence type="ECO:0000256" key="1">
    <source>
        <dbReference type="ARBA" id="ARBA00004442"/>
    </source>
</evidence>
<dbReference type="EMBL" id="FNUT01000009">
    <property type="protein sequence ID" value="SEG56803.1"/>
    <property type="molecule type" value="Genomic_DNA"/>
</dbReference>
<sequence length="525" mass="58740">MLNRYKFLIALGLFGLVSCETLDQEPLDRNNSENFWHSQAEVEYAVSGLYNGWEVGTQIFYMDCVSDNSMSDFPWEGFQALGNGTASPTNSGNAESRYSYTLIRKANWILENIDKAPIADDLKDRFKGEVRTLRAYKYLDLAILFGGVPLITKTVDKDEALVEASTREAIFAFVDKELREAAAQLPPKNTSGRMSKASALGFLARSLAFQKKHQEVANVTKEIIDLGAYSLFSDYAGLFEIANESNSEVISEIQYIAKEQGYTSLGIMMPNSMGGWSSIVPIQSLVDDYETKNGKTIKEDAAYSAAKPFVDRDPRFAATIVYPGAKYNGVIFDPLDPKSNNFPSGPDNASSTAYNYRKYLQNPSSYDNVWNVGVNIIVQRYAEILLLNAEANIELNKIDESVYANINAVRRRAKMPEVDRSVYAGQAKMRELVRRELRVELAGEGRRHFDITRWNIAKDVLKGPVYGSLSKGTVNPTTGEVTFTSLTDRFFVENRVFQVGKNELWPIPQSVIDRSKGTLKPNPGY</sequence>
<comment type="similarity">
    <text evidence="2">Belongs to the SusD family.</text>
</comment>
<dbReference type="PROSITE" id="PS51257">
    <property type="entry name" value="PROKAR_LIPOPROTEIN"/>
    <property type="match status" value="1"/>
</dbReference>
<dbReference type="InterPro" id="IPR033985">
    <property type="entry name" value="SusD-like_N"/>
</dbReference>
<name>A0A1H6B7H1_9SPHI</name>
<evidence type="ECO:0000256" key="3">
    <source>
        <dbReference type="ARBA" id="ARBA00022729"/>
    </source>
</evidence>
<evidence type="ECO:0000259" key="7">
    <source>
        <dbReference type="Pfam" id="PF14322"/>
    </source>
</evidence>
<keyword evidence="4" id="KW-0472">Membrane</keyword>
<dbReference type="Proteomes" id="UP000236731">
    <property type="component" value="Unassembled WGS sequence"/>
</dbReference>
<protein>
    <submittedName>
        <fullName evidence="8">Starch-binding associating with outer membrane</fullName>
    </submittedName>
</protein>
<evidence type="ECO:0000256" key="5">
    <source>
        <dbReference type="ARBA" id="ARBA00023237"/>
    </source>
</evidence>
<comment type="subcellular location">
    <subcellularLocation>
        <location evidence="1">Cell outer membrane</location>
    </subcellularLocation>
</comment>
<organism evidence="8 9">
    <name type="scientific">Sphingobacterium lactis</name>
    <dbReference type="NCBI Taxonomy" id="797291"/>
    <lineage>
        <taxon>Bacteria</taxon>
        <taxon>Pseudomonadati</taxon>
        <taxon>Bacteroidota</taxon>
        <taxon>Sphingobacteriia</taxon>
        <taxon>Sphingobacteriales</taxon>
        <taxon>Sphingobacteriaceae</taxon>
        <taxon>Sphingobacterium</taxon>
    </lineage>
</organism>
<dbReference type="InterPro" id="IPR012944">
    <property type="entry name" value="SusD_RagB_dom"/>
</dbReference>
<dbReference type="InterPro" id="IPR011990">
    <property type="entry name" value="TPR-like_helical_dom_sf"/>
</dbReference>
<evidence type="ECO:0000256" key="2">
    <source>
        <dbReference type="ARBA" id="ARBA00006275"/>
    </source>
</evidence>
<accession>A0A1H6B7H1</accession>
<proteinExistence type="inferred from homology"/>
<feature type="domain" description="RagB/SusD" evidence="6">
    <location>
        <begin position="262"/>
        <end position="525"/>
    </location>
</feature>
<evidence type="ECO:0000313" key="8">
    <source>
        <dbReference type="EMBL" id="SEG56803.1"/>
    </source>
</evidence>
<keyword evidence="3" id="KW-0732">Signal</keyword>